<reference evidence="1" key="1">
    <citation type="submission" date="2020-05" db="EMBL/GenBank/DDBJ databases">
        <title>Mycena genomes resolve the evolution of fungal bioluminescence.</title>
        <authorList>
            <person name="Tsai I.J."/>
        </authorList>
    </citation>
    <scope>NUCLEOTIDE SEQUENCE</scope>
    <source>
        <strain evidence="1">CCC161011</strain>
    </source>
</reference>
<dbReference type="Gene3D" id="3.40.50.150">
    <property type="entry name" value="Vaccinia Virus protein VP39"/>
    <property type="match status" value="1"/>
</dbReference>
<dbReference type="OrthoDB" id="2013972at2759"/>
<evidence type="ECO:0000313" key="1">
    <source>
        <dbReference type="EMBL" id="KAF7363228.1"/>
    </source>
</evidence>
<sequence>MRSFPLSATEDFLFFQTTFCLSTKQNGTGSTLSRMEWTNFLGDGLCPEDIGKPRKILEIGAGSGAWAIHAAKLYPEADVLAIDMNPLPARPLPPNLSYQQVNILEPFPFPAGTFDVVHIRLVLIHLPDAFSVLSRIIDLVAPGGWLLADDLDWVENFEGLDNAPGIKGGLLHVIRSTQAVKGDPHIGPTLKPGCCVFLNAIPEGTEADLAEFSRLFKETLTRAVAEAPLQTPAQKEMQKGFIDDMARGGDWKYSVQFYFTWSKKRV</sequence>
<dbReference type="CDD" id="cd02440">
    <property type="entry name" value="AdoMet_MTases"/>
    <property type="match status" value="1"/>
</dbReference>
<dbReference type="PANTHER" id="PTHR43591">
    <property type="entry name" value="METHYLTRANSFERASE"/>
    <property type="match status" value="1"/>
</dbReference>
<dbReference type="Proteomes" id="UP000620124">
    <property type="component" value="Unassembled WGS sequence"/>
</dbReference>
<protein>
    <submittedName>
        <fullName evidence="1">Methyltransferase str2</fullName>
    </submittedName>
</protein>
<dbReference type="SUPFAM" id="SSF53335">
    <property type="entry name" value="S-adenosyl-L-methionine-dependent methyltransferases"/>
    <property type="match status" value="1"/>
</dbReference>
<keyword evidence="1" id="KW-0489">Methyltransferase</keyword>
<comment type="caution">
    <text evidence="1">The sequence shown here is derived from an EMBL/GenBank/DDBJ whole genome shotgun (WGS) entry which is preliminary data.</text>
</comment>
<dbReference type="EMBL" id="JACAZI010000004">
    <property type="protein sequence ID" value="KAF7363228.1"/>
    <property type="molecule type" value="Genomic_DNA"/>
</dbReference>
<accession>A0A8H6YL76</accession>
<dbReference type="GO" id="GO:0008168">
    <property type="term" value="F:methyltransferase activity"/>
    <property type="evidence" value="ECO:0007669"/>
    <property type="project" value="UniProtKB-KW"/>
</dbReference>
<evidence type="ECO:0000313" key="2">
    <source>
        <dbReference type="Proteomes" id="UP000620124"/>
    </source>
</evidence>
<keyword evidence="2" id="KW-1185">Reference proteome</keyword>
<dbReference type="InterPro" id="IPR029063">
    <property type="entry name" value="SAM-dependent_MTases_sf"/>
</dbReference>
<gene>
    <name evidence="1" type="ORF">MVEN_00675700</name>
</gene>
<keyword evidence="1" id="KW-0808">Transferase</keyword>
<dbReference type="GO" id="GO:0032259">
    <property type="term" value="P:methylation"/>
    <property type="evidence" value="ECO:0007669"/>
    <property type="project" value="UniProtKB-KW"/>
</dbReference>
<dbReference type="Pfam" id="PF13489">
    <property type="entry name" value="Methyltransf_23"/>
    <property type="match status" value="1"/>
</dbReference>
<name>A0A8H6YL76_9AGAR</name>
<organism evidence="1 2">
    <name type="scientific">Mycena venus</name>
    <dbReference type="NCBI Taxonomy" id="2733690"/>
    <lineage>
        <taxon>Eukaryota</taxon>
        <taxon>Fungi</taxon>
        <taxon>Dikarya</taxon>
        <taxon>Basidiomycota</taxon>
        <taxon>Agaricomycotina</taxon>
        <taxon>Agaricomycetes</taxon>
        <taxon>Agaricomycetidae</taxon>
        <taxon>Agaricales</taxon>
        <taxon>Marasmiineae</taxon>
        <taxon>Mycenaceae</taxon>
        <taxon>Mycena</taxon>
    </lineage>
</organism>
<proteinExistence type="predicted"/>
<dbReference type="AlphaFoldDB" id="A0A8H6YL76"/>